<dbReference type="InterPro" id="IPR002789">
    <property type="entry name" value="HerA_central"/>
</dbReference>
<accession>A0A9W6SLA6</accession>
<organism evidence="3 4">
    <name type="scientific">Actinorhabdospora filicis</name>
    <dbReference type="NCBI Taxonomy" id="1785913"/>
    <lineage>
        <taxon>Bacteria</taxon>
        <taxon>Bacillati</taxon>
        <taxon>Actinomycetota</taxon>
        <taxon>Actinomycetes</taxon>
        <taxon>Micromonosporales</taxon>
        <taxon>Micromonosporaceae</taxon>
        <taxon>Actinorhabdospora</taxon>
    </lineage>
</organism>
<name>A0A9W6SLA6_9ACTN</name>
<dbReference type="Pfam" id="PF01935">
    <property type="entry name" value="DUF87"/>
    <property type="match status" value="1"/>
</dbReference>
<dbReference type="Gene3D" id="1.10.8.730">
    <property type="match status" value="1"/>
</dbReference>
<dbReference type="InterPro" id="IPR051162">
    <property type="entry name" value="T4SS_component"/>
</dbReference>
<dbReference type="InterPro" id="IPR043964">
    <property type="entry name" value="P-loop_TraG"/>
</dbReference>
<dbReference type="AlphaFoldDB" id="A0A9W6SLA6"/>
<evidence type="ECO:0000259" key="1">
    <source>
        <dbReference type="Pfam" id="PF01935"/>
    </source>
</evidence>
<evidence type="ECO:0000259" key="2">
    <source>
        <dbReference type="Pfam" id="PF19044"/>
    </source>
</evidence>
<dbReference type="Gene3D" id="3.40.50.300">
    <property type="entry name" value="P-loop containing nucleotide triphosphate hydrolases"/>
    <property type="match status" value="1"/>
</dbReference>
<reference evidence="3" key="1">
    <citation type="submission" date="2023-03" db="EMBL/GenBank/DDBJ databases">
        <title>Actinorhabdospora filicis NBRC 111898.</title>
        <authorList>
            <person name="Ichikawa N."/>
            <person name="Sato H."/>
            <person name="Tonouchi N."/>
        </authorList>
    </citation>
    <scope>NUCLEOTIDE SEQUENCE</scope>
    <source>
        <strain evidence="3">NBRC 111898</strain>
    </source>
</reference>
<dbReference type="PANTHER" id="PTHR30121:SF6">
    <property type="entry name" value="SLR6007 PROTEIN"/>
    <property type="match status" value="1"/>
</dbReference>
<dbReference type="RefSeq" id="WP_285663491.1">
    <property type="nucleotide sequence ID" value="NZ_BSTX01000002.1"/>
</dbReference>
<sequence length="563" mass="58771">MRIPFRRTMRPEMWPGAVTVSVRRLAADVSHSAVLLIAGLPPEVAPGWLSAVSDAPGLVSTSMHIVPVEAAAAAASLRRKRARLEASRRYAFKHAQLDDPDVEAAAADAADLAARVAAGDTRLFTLAVYAMVSASTEAELDETIAHLRGRAAAIGLMVRPASFRQLQGLLSVLPFAVDRVRTERTVDTDTVAAMFPFTTADAPAADGVLLGHNLTSGAPVIWDRFAQPNHNQTVVARSGAGKSFFTKTEIARWVMRGVGVTVIDPEGEYRSLAGALDGTIIGVGEQDACLNPLDLPAVAGADALTRRVMFAHTVVATALGEDLDGDEAAALDAAVLGAYADAGIGPDRATWGRPAPLMGDVHALLGASGERAGRQLAARLAPFVTGGFSRLFSGATTRAPEGHLVVFDVSALPDELSAVATVLVLDAAWRRATADARRHLVFVDEAWRLLTTRSGAAFLARLAKSARKHVAGLTVVTQDAEDMLSGELGRVVIANAATHVLLQQAPQTLGLVAGAFALTGAERSFLATARRGEALLLGGATHVAFAPSAAEMDAGVLATGESR</sequence>
<proteinExistence type="predicted"/>
<feature type="domain" description="Helicase HerA central" evidence="1">
    <location>
        <begin position="234"/>
        <end position="273"/>
    </location>
</feature>
<keyword evidence="4" id="KW-1185">Reference proteome</keyword>
<protein>
    <recommendedName>
        <fullName evidence="5">Conjugal transfer protein TraC</fullName>
    </recommendedName>
</protein>
<gene>
    <name evidence="3" type="ORF">Afil01_31400</name>
</gene>
<evidence type="ECO:0008006" key="5">
    <source>
        <dbReference type="Google" id="ProtNLM"/>
    </source>
</evidence>
<evidence type="ECO:0000313" key="4">
    <source>
        <dbReference type="Proteomes" id="UP001165079"/>
    </source>
</evidence>
<dbReference type="InterPro" id="IPR027417">
    <property type="entry name" value="P-loop_NTPase"/>
</dbReference>
<dbReference type="Pfam" id="PF19044">
    <property type="entry name" value="P-loop_TraG"/>
    <property type="match status" value="1"/>
</dbReference>
<dbReference type="SUPFAM" id="SSF52540">
    <property type="entry name" value="P-loop containing nucleoside triphosphate hydrolases"/>
    <property type="match status" value="1"/>
</dbReference>
<evidence type="ECO:0000313" key="3">
    <source>
        <dbReference type="EMBL" id="GLZ78333.1"/>
    </source>
</evidence>
<comment type="caution">
    <text evidence="3">The sequence shown here is derived from an EMBL/GenBank/DDBJ whole genome shotgun (WGS) entry which is preliminary data.</text>
</comment>
<dbReference type="Proteomes" id="UP001165079">
    <property type="component" value="Unassembled WGS sequence"/>
</dbReference>
<dbReference type="PANTHER" id="PTHR30121">
    <property type="entry name" value="UNCHARACTERIZED PROTEIN YJGR-RELATED"/>
    <property type="match status" value="1"/>
</dbReference>
<dbReference type="EMBL" id="BSTX01000002">
    <property type="protein sequence ID" value="GLZ78333.1"/>
    <property type="molecule type" value="Genomic_DNA"/>
</dbReference>
<feature type="domain" description="TraG P-loop" evidence="2">
    <location>
        <begin position="403"/>
        <end position="505"/>
    </location>
</feature>